<dbReference type="InParanoid" id="A0A4Q1BUH1"/>
<keyword evidence="3" id="KW-1185">Reference proteome</keyword>
<sequence>MFEIHSPSPVNHSQLSFLSENSSNPSHYIKRERSPRPTRPNPYPQGSGSKTHLTLPTIPISEPMRQISYRDKSSSLIPSRPIPKRSHSFCGDASTTTYALASTPSRYLSEDKNNIIAPPLERTLTSLGRPKGDYRRPNFSPQNKTCTMMESGFNSSSYNHVPNYNLSSFNNPNLNPNPIAGGRSRGEMLAPSLQRTVSSIGTEGNKSSEDMQMVRPRPRSSKTCPLVQRGRIEDVPELNLDFDLHPVSFMDVLDLGFSSMDNDVNVREEGNESREGLERRESVQMRGGRSGNWLMVESEDVSMIARRANRTIVDYEDDTINDMEENQHITSSTSLPIITVTQDHSPTQHDQHLRPMFHPPFHHSLPPHHHEPHQQHGGFSSSRPSINPYQPQPQTHTPTYNAHTSTIQFPHILSKPNQHPSYPIQYQIGLPTQYQIGLPTQYQAGFPTQYHIGLPTQDPYPTLDPTQHPQTDIDKITSIQPTQNKSYHGVENRHSNYGFHERFPLKESNQSNRVFLGISPTPGLESDHGSRSSSYVMTPLNHVSLSGDRYESDDVGKVIEEGVGGLELV</sequence>
<dbReference type="AlphaFoldDB" id="A0A4Q1BUH1"/>
<name>A0A4Q1BUH1_TREME</name>
<protein>
    <submittedName>
        <fullName evidence="2">Uncharacterized protein</fullName>
    </submittedName>
</protein>
<reference evidence="2 3" key="1">
    <citation type="submission" date="2016-06" db="EMBL/GenBank/DDBJ databases">
        <title>Evolution of pathogenesis and genome organization in the Tremellales.</title>
        <authorList>
            <person name="Cuomo C."/>
            <person name="Litvintseva A."/>
            <person name="Heitman J."/>
            <person name="Chen Y."/>
            <person name="Sun S."/>
            <person name="Springer D."/>
            <person name="Dromer F."/>
            <person name="Young S."/>
            <person name="Zeng Q."/>
            <person name="Chapman S."/>
            <person name="Gujja S."/>
            <person name="Saif S."/>
            <person name="Birren B."/>
        </authorList>
    </citation>
    <scope>NUCLEOTIDE SEQUENCE [LARGE SCALE GENOMIC DNA]</scope>
    <source>
        <strain evidence="2 3">ATCC 28783</strain>
    </source>
</reference>
<feature type="region of interest" description="Disordered" evidence="1">
    <location>
        <begin position="1"/>
        <end position="88"/>
    </location>
</feature>
<feature type="compositionally biased region" description="Polar residues" evidence="1">
    <location>
        <begin position="377"/>
        <end position="389"/>
    </location>
</feature>
<evidence type="ECO:0000313" key="2">
    <source>
        <dbReference type="EMBL" id="RXK41759.1"/>
    </source>
</evidence>
<comment type="caution">
    <text evidence="2">The sequence shown here is derived from an EMBL/GenBank/DDBJ whole genome shotgun (WGS) entry which is preliminary data.</text>
</comment>
<dbReference type="VEuPathDB" id="FungiDB:TREMEDRAFT_61605"/>
<dbReference type="OrthoDB" id="2596618at2759"/>
<feature type="region of interest" description="Disordered" evidence="1">
    <location>
        <begin position="357"/>
        <end position="400"/>
    </location>
</feature>
<proteinExistence type="predicted"/>
<evidence type="ECO:0000256" key="1">
    <source>
        <dbReference type="SAM" id="MobiDB-lite"/>
    </source>
</evidence>
<feature type="region of interest" description="Disordered" evidence="1">
    <location>
        <begin position="199"/>
        <end position="224"/>
    </location>
</feature>
<evidence type="ECO:0000313" key="3">
    <source>
        <dbReference type="Proteomes" id="UP000289152"/>
    </source>
</evidence>
<dbReference type="Proteomes" id="UP000289152">
    <property type="component" value="Unassembled WGS sequence"/>
</dbReference>
<feature type="compositionally biased region" description="Polar residues" evidence="1">
    <location>
        <begin position="8"/>
        <end position="26"/>
    </location>
</feature>
<organism evidence="2 3">
    <name type="scientific">Tremella mesenterica</name>
    <name type="common">Jelly fungus</name>
    <dbReference type="NCBI Taxonomy" id="5217"/>
    <lineage>
        <taxon>Eukaryota</taxon>
        <taxon>Fungi</taxon>
        <taxon>Dikarya</taxon>
        <taxon>Basidiomycota</taxon>
        <taxon>Agaricomycotina</taxon>
        <taxon>Tremellomycetes</taxon>
        <taxon>Tremellales</taxon>
        <taxon>Tremellaceae</taxon>
        <taxon>Tremella</taxon>
    </lineage>
</organism>
<dbReference type="EMBL" id="SDIL01000006">
    <property type="protein sequence ID" value="RXK41759.1"/>
    <property type="molecule type" value="Genomic_DNA"/>
</dbReference>
<gene>
    <name evidence="2" type="ORF">M231_00994</name>
</gene>
<feature type="compositionally biased region" description="Polar residues" evidence="1">
    <location>
        <begin position="44"/>
        <end position="54"/>
    </location>
</feature>
<accession>A0A4Q1BUH1</accession>